<evidence type="ECO:0000256" key="7">
    <source>
        <dbReference type="SAM" id="MobiDB-lite"/>
    </source>
</evidence>
<feature type="active site" evidence="5 6">
    <location>
        <position position="280"/>
    </location>
</feature>
<dbReference type="SMART" id="SM00230">
    <property type="entry name" value="CysPc"/>
    <property type="match status" value="1"/>
</dbReference>
<feature type="domain" description="Calpain catalytic" evidence="8">
    <location>
        <begin position="33"/>
        <end position="336"/>
    </location>
</feature>
<dbReference type="GO" id="GO:0004198">
    <property type="term" value="F:calcium-dependent cysteine-type endopeptidase activity"/>
    <property type="evidence" value="ECO:0007669"/>
    <property type="project" value="InterPro"/>
</dbReference>
<keyword evidence="3 6" id="KW-0378">Hydrolase</keyword>
<dbReference type="GO" id="GO:0006508">
    <property type="term" value="P:proteolysis"/>
    <property type="evidence" value="ECO:0007669"/>
    <property type="project" value="UniProtKB-KW"/>
</dbReference>
<dbReference type="InParanoid" id="A0A077ZPJ5"/>
<evidence type="ECO:0000256" key="5">
    <source>
        <dbReference type="PIRSR" id="PIRSR622684-1"/>
    </source>
</evidence>
<dbReference type="PRINTS" id="PR00704">
    <property type="entry name" value="CALPAIN"/>
</dbReference>
<dbReference type="InterPro" id="IPR001300">
    <property type="entry name" value="Peptidase_C2_calpain_cat"/>
</dbReference>
<evidence type="ECO:0000259" key="8">
    <source>
        <dbReference type="PROSITE" id="PS50203"/>
    </source>
</evidence>
<dbReference type="PROSITE" id="PS00139">
    <property type="entry name" value="THIOL_PROTEASE_CYS"/>
    <property type="match status" value="1"/>
</dbReference>
<dbReference type="PANTHER" id="PTHR10183:SF379">
    <property type="entry name" value="CALPAIN-5"/>
    <property type="match status" value="1"/>
</dbReference>
<name>A0A077ZPJ5_STYLE</name>
<keyword evidence="10" id="KW-1185">Reference proteome</keyword>
<feature type="active site" evidence="5 6">
    <location>
        <position position="255"/>
    </location>
</feature>
<evidence type="ECO:0000256" key="2">
    <source>
        <dbReference type="ARBA" id="ARBA00022670"/>
    </source>
</evidence>
<reference evidence="9 10" key="1">
    <citation type="submission" date="2014-06" db="EMBL/GenBank/DDBJ databases">
        <authorList>
            <person name="Swart Estienne"/>
        </authorList>
    </citation>
    <scope>NUCLEOTIDE SEQUENCE [LARGE SCALE GENOMIC DNA]</scope>
    <source>
        <strain evidence="9 10">130c</strain>
    </source>
</reference>
<feature type="active site" evidence="5 6">
    <location>
        <position position="96"/>
    </location>
</feature>
<accession>A0A077ZPJ5</accession>
<dbReference type="Proteomes" id="UP000039865">
    <property type="component" value="Unassembled WGS sequence"/>
</dbReference>
<proteinExistence type="inferred from homology"/>
<evidence type="ECO:0000313" key="10">
    <source>
        <dbReference type="Proteomes" id="UP000039865"/>
    </source>
</evidence>
<dbReference type="InterPro" id="IPR038765">
    <property type="entry name" value="Papain-like_cys_pep_sf"/>
</dbReference>
<feature type="region of interest" description="Disordered" evidence="7">
    <location>
        <begin position="782"/>
        <end position="830"/>
    </location>
</feature>
<protein>
    <submittedName>
        <fullName evidence="9">Calpain family cysteine protease containing protein</fullName>
    </submittedName>
</protein>
<evidence type="ECO:0000256" key="1">
    <source>
        <dbReference type="ARBA" id="ARBA00007623"/>
    </source>
</evidence>
<organism evidence="9 10">
    <name type="scientific">Stylonychia lemnae</name>
    <name type="common">Ciliate</name>
    <dbReference type="NCBI Taxonomy" id="5949"/>
    <lineage>
        <taxon>Eukaryota</taxon>
        <taxon>Sar</taxon>
        <taxon>Alveolata</taxon>
        <taxon>Ciliophora</taxon>
        <taxon>Intramacronucleata</taxon>
        <taxon>Spirotrichea</taxon>
        <taxon>Stichotrichia</taxon>
        <taxon>Sporadotrichida</taxon>
        <taxon>Oxytrichidae</taxon>
        <taxon>Stylonychinae</taxon>
        <taxon>Stylonychia</taxon>
    </lineage>
</organism>
<sequence length="830" mass="95976">MDQDPERPVQDFPYSSGRLRDIDYQAIIQAGKLWTDPHFRPELSSIIDGGMMRPERLKSWETFTWKRASEVYEKGKFSLYQTINPNDIKQGYCGDCYYLSSIASLAENQERVKAIFLTKEVNDAGCYAMRFYINGEPKTIVVDDYFPYCNHKDEWAFSRSSSEKEIWVLLLEKAWAKIYGSYQRIEAGTTGEALPALTGAPSEFMFHAEEENKELIWKKIKDADDKNYIIATAVSSAKQGKTSDEMKNVGLVDAHAYSLIKTYEEDLGKGKKLRLLQIRNPWGFKEWTGDWSDKSDKWTPALKEKLGYEDKEDGVFFISFEDYISFFYITTICKYIKENDLSVMADQHPQGEYCVQRFTIPKSYESPTVFVLNQIHARFVDETMRGSYKYAPMKFIIAKIIDGKSQNAAGQPEEELAFIDGDYICYQHSHIELRSIKAGEYLLFFKAEWDALNPVKKLVMDIYAPDPIDIKRVHINKFPYSVFSMMDEWLEQRLIQGANYEVPVMSSLIEQYNQEDIQNIKSLNVKFSTAAQGEKIFYKVKTGQSDSMTKTPNGLSEEQTVEMMPRSIVYKNHPLDDVLDQIKIDIIRQPINQMFVLRPQTTKIYTSQSYSKVIKDQQLKAQKEAHTQFTGVHLSFSNVPNIKDPSVTELQIDLKAINDRNVFCSENVNCPPLCIDLEVSCPTLKSNLIMKNIFVGRGEKKIRKLEGHITQQSNTCFKFVVRPYNPLMKVIETESKEQQDQLKINGKELTEKDAQQFEVKQEQENYLEEEIKEDERDALIENGGDLEFPIKLDENSGGEEESNDKQELISKQEREAMDQQEQMAVKRTYK</sequence>
<gene>
    <name evidence="9" type="primary">Contig4828.g5159</name>
    <name evidence="9" type="ORF">STYLEM_322</name>
</gene>
<evidence type="ECO:0000256" key="4">
    <source>
        <dbReference type="ARBA" id="ARBA00022807"/>
    </source>
</evidence>
<keyword evidence="2 6" id="KW-0645">Protease</keyword>
<dbReference type="PROSITE" id="PS50203">
    <property type="entry name" value="CALPAIN_CAT"/>
    <property type="match status" value="1"/>
</dbReference>
<dbReference type="InterPro" id="IPR022684">
    <property type="entry name" value="Calpain_cysteine_protease"/>
</dbReference>
<dbReference type="Gene3D" id="3.90.70.10">
    <property type="entry name" value="Cysteine proteinases"/>
    <property type="match status" value="1"/>
</dbReference>
<evidence type="ECO:0000256" key="3">
    <source>
        <dbReference type="ARBA" id="ARBA00022801"/>
    </source>
</evidence>
<dbReference type="AlphaFoldDB" id="A0A077ZPJ5"/>
<dbReference type="SUPFAM" id="SSF54001">
    <property type="entry name" value="Cysteine proteinases"/>
    <property type="match status" value="1"/>
</dbReference>
<comment type="similarity">
    <text evidence="1">Belongs to the peptidase C2 family.</text>
</comment>
<dbReference type="OrthoDB" id="268518at2759"/>
<evidence type="ECO:0000256" key="6">
    <source>
        <dbReference type="PROSITE-ProRule" id="PRU00239"/>
    </source>
</evidence>
<dbReference type="CDD" id="cd00044">
    <property type="entry name" value="CysPc"/>
    <property type="match status" value="1"/>
</dbReference>
<feature type="compositionally biased region" description="Basic and acidic residues" evidence="7">
    <location>
        <begin position="803"/>
        <end position="817"/>
    </location>
</feature>
<dbReference type="EMBL" id="CCKQ01000318">
    <property type="protein sequence ID" value="CDW71379.1"/>
    <property type="molecule type" value="Genomic_DNA"/>
</dbReference>
<dbReference type="Pfam" id="PF00648">
    <property type="entry name" value="Peptidase_C2"/>
    <property type="match status" value="1"/>
</dbReference>
<evidence type="ECO:0000313" key="9">
    <source>
        <dbReference type="EMBL" id="CDW71379.1"/>
    </source>
</evidence>
<dbReference type="InterPro" id="IPR000169">
    <property type="entry name" value="Pept_cys_AS"/>
</dbReference>
<keyword evidence="4 6" id="KW-0788">Thiol protease</keyword>
<dbReference type="PANTHER" id="PTHR10183">
    <property type="entry name" value="CALPAIN"/>
    <property type="match status" value="1"/>
</dbReference>